<comment type="caution">
    <text evidence="8">The sequence shown here is derived from an EMBL/GenBank/DDBJ whole genome shotgun (WGS) entry which is preliminary data.</text>
</comment>
<evidence type="ECO:0000259" key="7">
    <source>
        <dbReference type="PROSITE" id="PS50157"/>
    </source>
</evidence>
<protein>
    <recommendedName>
        <fullName evidence="7">C2H2-type domain-containing protein</fullName>
    </recommendedName>
</protein>
<keyword evidence="2" id="KW-0677">Repeat</keyword>
<dbReference type="InterPro" id="IPR050329">
    <property type="entry name" value="GLI_C2H2-zinc-finger"/>
</dbReference>
<dbReference type="PROSITE" id="PS00028">
    <property type="entry name" value="ZINC_FINGER_C2H2_1"/>
    <property type="match status" value="1"/>
</dbReference>
<dbReference type="InterPro" id="IPR013087">
    <property type="entry name" value="Znf_C2H2_type"/>
</dbReference>
<dbReference type="GO" id="GO:0005634">
    <property type="term" value="C:nucleus"/>
    <property type="evidence" value="ECO:0007669"/>
    <property type="project" value="UniProtKB-ARBA"/>
</dbReference>
<organism evidence="8 9">
    <name type="scientific">Pycnoporus cinnabarinus</name>
    <name type="common">Cinnabar-red polypore</name>
    <name type="synonym">Trametes cinnabarina</name>
    <dbReference type="NCBI Taxonomy" id="5643"/>
    <lineage>
        <taxon>Eukaryota</taxon>
        <taxon>Fungi</taxon>
        <taxon>Dikarya</taxon>
        <taxon>Basidiomycota</taxon>
        <taxon>Agaricomycotina</taxon>
        <taxon>Agaricomycetes</taxon>
        <taxon>Polyporales</taxon>
        <taxon>Polyporaceae</taxon>
        <taxon>Trametes</taxon>
    </lineage>
</organism>
<feature type="region of interest" description="Disordered" evidence="6">
    <location>
        <begin position="303"/>
        <end position="345"/>
    </location>
</feature>
<feature type="compositionally biased region" description="Basic and acidic residues" evidence="6">
    <location>
        <begin position="303"/>
        <end position="334"/>
    </location>
</feature>
<dbReference type="Proteomes" id="UP000029665">
    <property type="component" value="Unassembled WGS sequence"/>
</dbReference>
<evidence type="ECO:0000256" key="2">
    <source>
        <dbReference type="ARBA" id="ARBA00022737"/>
    </source>
</evidence>
<dbReference type="SMART" id="SM00355">
    <property type="entry name" value="ZnF_C2H2"/>
    <property type="match status" value="2"/>
</dbReference>
<dbReference type="OrthoDB" id="2757115at2759"/>
<dbReference type="PANTHER" id="PTHR19818:SF139">
    <property type="entry name" value="PAIR-RULE PROTEIN ODD-PAIRED"/>
    <property type="match status" value="1"/>
</dbReference>
<dbReference type="Gene3D" id="3.30.160.60">
    <property type="entry name" value="Classic Zinc Finger"/>
    <property type="match status" value="2"/>
</dbReference>
<proteinExistence type="predicted"/>
<evidence type="ECO:0000256" key="6">
    <source>
        <dbReference type="SAM" id="MobiDB-lite"/>
    </source>
</evidence>
<feature type="compositionally biased region" description="Low complexity" evidence="6">
    <location>
        <begin position="58"/>
        <end position="68"/>
    </location>
</feature>
<dbReference type="GO" id="GO:0045944">
    <property type="term" value="P:positive regulation of transcription by RNA polymerase II"/>
    <property type="evidence" value="ECO:0007669"/>
    <property type="project" value="UniProtKB-ARBA"/>
</dbReference>
<dbReference type="EMBL" id="CCBP010000081">
    <property type="protein sequence ID" value="CDO70371.1"/>
    <property type="molecule type" value="Genomic_DNA"/>
</dbReference>
<feature type="domain" description="C2H2-type" evidence="7">
    <location>
        <begin position="278"/>
        <end position="306"/>
    </location>
</feature>
<feature type="region of interest" description="Disordered" evidence="6">
    <location>
        <begin position="225"/>
        <end position="278"/>
    </location>
</feature>
<dbReference type="HOGENOM" id="CLU_804454_0_0_1"/>
<dbReference type="AlphaFoldDB" id="A0A060S823"/>
<name>A0A060S823_PYCCI</name>
<evidence type="ECO:0000256" key="5">
    <source>
        <dbReference type="PROSITE-ProRule" id="PRU00042"/>
    </source>
</evidence>
<dbReference type="GO" id="GO:0008270">
    <property type="term" value="F:zinc ion binding"/>
    <property type="evidence" value="ECO:0007669"/>
    <property type="project" value="UniProtKB-KW"/>
</dbReference>
<keyword evidence="4" id="KW-0862">Zinc</keyword>
<keyword evidence="3 5" id="KW-0863">Zinc-finger</keyword>
<feature type="region of interest" description="Disordered" evidence="6">
    <location>
        <begin position="48"/>
        <end position="68"/>
    </location>
</feature>
<keyword evidence="1" id="KW-0479">Metal-binding</keyword>
<dbReference type="STRING" id="5643.A0A060S823"/>
<dbReference type="PROSITE" id="PS50157">
    <property type="entry name" value="ZINC_FINGER_C2H2_2"/>
    <property type="match status" value="2"/>
</dbReference>
<evidence type="ECO:0000256" key="4">
    <source>
        <dbReference type="ARBA" id="ARBA00022833"/>
    </source>
</evidence>
<gene>
    <name evidence="8" type="ORF">BN946_scf184999.g11</name>
</gene>
<reference evidence="8" key="1">
    <citation type="submission" date="2014-01" db="EMBL/GenBank/DDBJ databases">
        <title>The genome of the white-rot fungus Pycnoporus cinnabarinus: a basidiomycete model with a versatile arsenal for lignocellulosic biomass breakdown.</title>
        <authorList>
            <person name="Levasseur A."/>
            <person name="Lomascolo A."/>
            <person name="Ruiz-Duenas F.J."/>
            <person name="Uzan E."/>
            <person name="Piumi F."/>
            <person name="Kues U."/>
            <person name="Ram A.F.J."/>
            <person name="Murat C."/>
            <person name="Haon M."/>
            <person name="Benoit I."/>
            <person name="Arfi Y."/>
            <person name="Chevret D."/>
            <person name="Drula E."/>
            <person name="Kwon M.J."/>
            <person name="Gouret P."/>
            <person name="Lesage-Meessen L."/>
            <person name="Lombard V."/>
            <person name="Mariette J."/>
            <person name="Noirot C."/>
            <person name="Park J."/>
            <person name="Patyshakuliyeva A."/>
            <person name="Wieneger R.A.B."/>
            <person name="Wosten H.A.B."/>
            <person name="Martin F."/>
            <person name="Coutinho P.M."/>
            <person name="de Vries R."/>
            <person name="Martinez A.T."/>
            <person name="Klopp C."/>
            <person name="Pontarotti P."/>
            <person name="Henrissat B."/>
            <person name="Record E."/>
        </authorList>
    </citation>
    <scope>NUCLEOTIDE SEQUENCE [LARGE SCALE GENOMIC DNA]</scope>
    <source>
        <strain evidence="8">BRFM137</strain>
    </source>
</reference>
<evidence type="ECO:0000256" key="3">
    <source>
        <dbReference type="ARBA" id="ARBA00022771"/>
    </source>
</evidence>
<evidence type="ECO:0000256" key="1">
    <source>
        <dbReference type="ARBA" id="ARBA00022723"/>
    </source>
</evidence>
<dbReference type="GO" id="GO:0000978">
    <property type="term" value="F:RNA polymerase II cis-regulatory region sequence-specific DNA binding"/>
    <property type="evidence" value="ECO:0007669"/>
    <property type="project" value="TreeGrafter"/>
</dbReference>
<evidence type="ECO:0000313" key="9">
    <source>
        <dbReference type="Proteomes" id="UP000029665"/>
    </source>
</evidence>
<feature type="domain" description="C2H2-type" evidence="7">
    <location>
        <begin position="307"/>
        <end position="337"/>
    </location>
</feature>
<dbReference type="SUPFAM" id="SSF57667">
    <property type="entry name" value="beta-beta-alpha zinc fingers"/>
    <property type="match status" value="1"/>
</dbReference>
<accession>A0A060S823</accession>
<dbReference type="GO" id="GO:0000981">
    <property type="term" value="F:DNA-binding transcription factor activity, RNA polymerase II-specific"/>
    <property type="evidence" value="ECO:0007669"/>
    <property type="project" value="TreeGrafter"/>
</dbReference>
<sequence length="345" mass="37993">MYSDASYPTVEDVFDQELEWFFADHTTTPITPPHDGWMSDPIVTSDSESRYDSAFQTPAAPSVPSSPDDSFLPGAFDSFVDELTRTSSFQDTDFAMNTLGGLNPQWHAAFQPPAPPASWPNCLDASVYSDDSTDSMTDTCGPQTPRDSAFDAFVLENSLSSALVERHDYDFSFECTPVMYIPQPTPLIEKDSHTTFLGANLGQPQQQFLLGTVAASVCAEGRLQADSPGPLTSQDPDPVADLVSGTPKTSSRKRAARGDHGIKKPTKRPRKQSKEKTLFCSICGQGSARKNNLEKHIKSVHYGERPHSCRHPGCERAFSRKNDAERHFQSEHTDLGSPRKKSARK</sequence>
<evidence type="ECO:0000313" key="8">
    <source>
        <dbReference type="EMBL" id="CDO70371.1"/>
    </source>
</evidence>
<dbReference type="InterPro" id="IPR036236">
    <property type="entry name" value="Znf_C2H2_sf"/>
</dbReference>
<keyword evidence="9" id="KW-1185">Reference proteome</keyword>
<dbReference type="PANTHER" id="PTHR19818">
    <property type="entry name" value="ZINC FINGER PROTEIN ZIC AND GLI"/>
    <property type="match status" value="1"/>
</dbReference>